<reference evidence="3" key="1">
    <citation type="journal article" date="2019" name="Int. J. Syst. Evol. Microbiol.">
        <title>The Global Catalogue of Microorganisms (GCM) 10K type strain sequencing project: providing services to taxonomists for standard genome sequencing and annotation.</title>
        <authorList>
            <consortium name="The Broad Institute Genomics Platform"/>
            <consortium name="The Broad Institute Genome Sequencing Center for Infectious Disease"/>
            <person name="Wu L."/>
            <person name="Ma J."/>
        </authorList>
    </citation>
    <scope>NUCLEOTIDE SEQUENCE [LARGE SCALE GENOMIC DNA]</scope>
    <source>
        <strain evidence="3">NBRC 103632</strain>
    </source>
</reference>
<evidence type="ECO:0000256" key="1">
    <source>
        <dbReference type="SAM" id="MobiDB-lite"/>
    </source>
</evidence>
<dbReference type="RefSeq" id="WP_238199836.1">
    <property type="nucleotide sequence ID" value="NZ_BPQZ01000048.1"/>
</dbReference>
<evidence type="ECO:0000313" key="2">
    <source>
        <dbReference type="EMBL" id="GLS68709.1"/>
    </source>
</evidence>
<dbReference type="AlphaFoldDB" id="A0AA37WPY8"/>
<dbReference type="EMBL" id="BSPL01000007">
    <property type="protein sequence ID" value="GLS68709.1"/>
    <property type="molecule type" value="Genomic_DNA"/>
</dbReference>
<gene>
    <name evidence="2" type="ORF">GCM10007890_07210</name>
</gene>
<proteinExistence type="predicted"/>
<accession>A0AA37WPY8</accession>
<sequence>MLGWLRGFLTDTDALEQRLTGELRASEERLSRRMSVIEQRLAENEQVLRRLGHQIARIEGRASALGASAPALDKSNGNDDRQPGTQPLGS</sequence>
<organism evidence="2 3">
    <name type="scientific">Methylobacterium tardum</name>
    <dbReference type="NCBI Taxonomy" id="374432"/>
    <lineage>
        <taxon>Bacteria</taxon>
        <taxon>Pseudomonadati</taxon>
        <taxon>Pseudomonadota</taxon>
        <taxon>Alphaproteobacteria</taxon>
        <taxon>Hyphomicrobiales</taxon>
        <taxon>Methylobacteriaceae</taxon>
        <taxon>Methylobacterium</taxon>
    </lineage>
</organism>
<protein>
    <submittedName>
        <fullName evidence="2">Uncharacterized protein</fullName>
    </submittedName>
</protein>
<comment type="caution">
    <text evidence="2">The sequence shown here is derived from an EMBL/GenBank/DDBJ whole genome shotgun (WGS) entry which is preliminary data.</text>
</comment>
<feature type="region of interest" description="Disordered" evidence="1">
    <location>
        <begin position="67"/>
        <end position="90"/>
    </location>
</feature>
<name>A0AA37WPY8_9HYPH</name>
<keyword evidence="3" id="KW-1185">Reference proteome</keyword>
<evidence type="ECO:0000313" key="3">
    <source>
        <dbReference type="Proteomes" id="UP001157440"/>
    </source>
</evidence>
<dbReference type="Proteomes" id="UP001157440">
    <property type="component" value="Unassembled WGS sequence"/>
</dbReference>